<dbReference type="EMBL" id="FBWC01000023">
    <property type="protein sequence ID" value="CUX49926.1"/>
    <property type="molecule type" value="Genomic_DNA"/>
</dbReference>
<evidence type="ECO:0000313" key="2">
    <source>
        <dbReference type="EMBL" id="CUX49926.1"/>
    </source>
</evidence>
<sequence length="105" mass="11872">MPDGGLEDFEMKRQAERSDSSLKSFDVRDRLILALYAQLKAERQTREAMEWVIRNGGLSPEVLEAMASDPVPVLAEADVPAIERILAGDRRREMPSRSDDEGRRT</sequence>
<organism evidence="2 3">
    <name type="scientific">Agrobacterium tumefaciens str. Kerr 14</name>
    <dbReference type="NCBI Taxonomy" id="1183424"/>
    <lineage>
        <taxon>Bacteria</taxon>
        <taxon>Pseudomonadati</taxon>
        <taxon>Pseudomonadota</taxon>
        <taxon>Alphaproteobacteria</taxon>
        <taxon>Hyphomicrobiales</taxon>
        <taxon>Rhizobiaceae</taxon>
        <taxon>Rhizobium/Agrobacterium group</taxon>
        <taxon>Agrobacterium</taxon>
        <taxon>Agrobacterium tumefaciens complex</taxon>
    </lineage>
</organism>
<evidence type="ECO:0000256" key="1">
    <source>
        <dbReference type="SAM" id="MobiDB-lite"/>
    </source>
</evidence>
<proteinExistence type="predicted"/>
<feature type="region of interest" description="Disordered" evidence="1">
    <location>
        <begin position="86"/>
        <end position="105"/>
    </location>
</feature>
<gene>
    <name evidence="2" type="ORF">AGR4C_Lc130023</name>
</gene>
<evidence type="ECO:0000313" key="3">
    <source>
        <dbReference type="Proteomes" id="UP000191897"/>
    </source>
</evidence>
<reference evidence="2 3" key="1">
    <citation type="submission" date="2016-01" db="EMBL/GenBank/DDBJ databases">
        <authorList>
            <person name="Oliw E.H."/>
        </authorList>
    </citation>
    <scope>NUCLEOTIDE SEQUENCE [LARGE SCALE GENOMIC DNA]</scope>
    <source>
        <strain evidence="2 3">Kerr 14</strain>
    </source>
</reference>
<accession>A0A1S7RCK7</accession>
<name>A0A1S7RCK7_AGRTU</name>
<feature type="compositionally biased region" description="Basic and acidic residues" evidence="1">
    <location>
        <begin position="9"/>
        <end position="22"/>
    </location>
</feature>
<protein>
    <submittedName>
        <fullName evidence="2">Uncharacterized protein</fullName>
    </submittedName>
</protein>
<feature type="region of interest" description="Disordered" evidence="1">
    <location>
        <begin position="1"/>
        <end position="22"/>
    </location>
</feature>
<dbReference type="Proteomes" id="UP000191897">
    <property type="component" value="Unassembled WGS sequence"/>
</dbReference>
<dbReference type="AlphaFoldDB" id="A0A1S7RCK7"/>